<name>A0A844F4X5_CLOSV</name>
<comment type="caution">
    <text evidence="2">The sequence shown here is derived from an EMBL/GenBank/DDBJ whole genome shotgun (WGS) entry which is preliminary data.</text>
</comment>
<evidence type="ECO:0000313" key="2">
    <source>
        <dbReference type="EMBL" id="MSS40113.1"/>
    </source>
</evidence>
<sequence>MKRFIRYLYEYEQGRRLRNVGFVKVEQGDEDCVIHIHGKGLHMKGEKRLQLYLFYEEGDGCVGIWQGTVDNVNPAINYQLYYTKEDTGVPENFRRINGVILENESGHKYAVVWDDMPVNVNNMRVWSPKEVKQGQAASEDSGNEQEELHDEAVQAEEAQAEQEEELRAEEAPEEEVQSVQEELQAEEVMPQEEPQAEEAMPQAEPQAEEAMPQEEPQAEEAMPQEESRAGRVWPNMEQEAGTRGEPAGTRPGGMGELQTDMPRDGREMPASQFQCTKIQRNELARLPRCEWKFSNNNFLLHGYYNYHHLALIDDGERLRLGVPGIYHPQEAKAAAACGFPEFIPSDDLDIGLADDEKNGQEQFGYWCRYVKRPAKPGGR</sequence>
<dbReference type="AlphaFoldDB" id="A0A844F4X5"/>
<feature type="region of interest" description="Disordered" evidence="1">
    <location>
        <begin position="129"/>
        <end position="257"/>
    </location>
</feature>
<organism evidence="2 3">
    <name type="scientific">Clostridium scindens (strain JCM 10418 / VPI 12708)</name>
    <dbReference type="NCBI Taxonomy" id="29347"/>
    <lineage>
        <taxon>Bacteria</taxon>
        <taxon>Bacillati</taxon>
        <taxon>Bacillota</taxon>
        <taxon>Clostridia</taxon>
        <taxon>Lachnospirales</taxon>
        <taxon>Lachnospiraceae</taxon>
    </lineage>
</organism>
<feature type="compositionally biased region" description="Low complexity" evidence="1">
    <location>
        <begin position="177"/>
        <end position="221"/>
    </location>
</feature>
<evidence type="ECO:0000313" key="3">
    <source>
        <dbReference type="Proteomes" id="UP000462363"/>
    </source>
</evidence>
<feature type="compositionally biased region" description="Acidic residues" evidence="1">
    <location>
        <begin position="158"/>
        <end position="176"/>
    </location>
</feature>
<accession>A0A844F4X5</accession>
<evidence type="ECO:0000256" key="1">
    <source>
        <dbReference type="SAM" id="MobiDB-lite"/>
    </source>
</evidence>
<dbReference type="Proteomes" id="UP000462363">
    <property type="component" value="Unassembled WGS sequence"/>
</dbReference>
<reference evidence="2 3" key="1">
    <citation type="submission" date="2019-08" db="EMBL/GenBank/DDBJ databases">
        <title>In-depth cultivation of the pig gut microbiome towards novel bacterial diversity and tailored functional studies.</title>
        <authorList>
            <person name="Wylensek D."/>
            <person name="Hitch T.C.A."/>
            <person name="Clavel T."/>
        </authorList>
    </citation>
    <scope>NUCLEOTIDE SEQUENCE [LARGE SCALE GENOMIC DNA]</scope>
    <source>
        <strain evidence="2 3">BL-389-WT-3D</strain>
    </source>
</reference>
<gene>
    <name evidence="2" type="ORF">FYJ37_07060</name>
</gene>
<dbReference type="EMBL" id="VUMB01000012">
    <property type="protein sequence ID" value="MSS40113.1"/>
    <property type="molecule type" value="Genomic_DNA"/>
</dbReference>
<protein>
    <submittedName>
        <fullName evidence="2">Uncharacterized protein</fullName>
    </submittedName>
</protein>
<proteinExistence type="predicted"/>
<dbReference type="RefSeq" id="WP_154323254.1">
    <property type="nucleotide sequence ID" value="NZ_CAMBVY010000022.1"/>
</dbReference>